<protein>
    <submittedName>
        <fullName evidence="2">Autolysin</fullName>
    </submittedName>
</protein>
<comment type="caution">
    <text evidence="2">The sequence shown here is derived from an EMBL/GenBank/DDBJ whole genome shotgun (WGS) entry which is preliminary data.</text>
</comment>
<gene>
    <name evidence="2" type="ORF">IAD04_04600</name>
</gene>
<evidence type="ECO:0000313" key="2">
    <source>
        <dbReference type="EMBL" id="HIT17634.1"/>
    </source>
</evidence>
<accession>A0A9D1KAE0</accession>
<evidence type="ECO:0000313" key="3">
    <source>
        <dbReference type="Proteomes" id="UP000886893"/>
    </source>
</evidence>
<dbReference type="AlphaFoldDB" id="A0A9D1KAE0"/>
<reference evidence="2" key="2">
    <citation type="journal article" date="2021" name="PeerJ">
        <title>Extensive microbial diversity within the chicken gut microbiome revealed by metagenomics and culture.</title>
        <authorList>
            <person name="Gilroy R."/>
            <person name="Ravi A."/>
            <person name="Getino M."/>
            <person name="Pursley I."/>
            <person name="Horton D.L."/>
            <person name="Alikhan N.F."/>
            <person name="Baker D."/>
            <person name="Gharbi K."/>
            <person name="Hall N."/>
            <person name="Watson M."/>
            <person name="Adriaenssens E.M."/>
            <person name="Foster-Nyarko E."/>
            <person name="Jarju S."/>
            <person name="Secka A."/>
            <person name="Antonio M."/>
            <person name="Oren A."/>
            <person name="Chaudhuri R.R."/>
            <person name="La Ragione R."/>
            <person name="Hildebrand F."/>
            <person name="Pallen M.J."/>
        </authorList>
    </citation>
    <scope>NUCLEOTIDE SEQUENCE</scope>
    <source>
        <strain evidence="2">14508</strain>
    </source>
</reference>
<organism evidence="2 3">
    <name type="scientific">Candidatus Caccosoma faecigallinarum</name>
    <dbReference type="NCBI Taxonomy" id="2840720"/>
    <lineage>
        <taxon>Bacteria</taxon>
        <taxon>Bacillati</taxon>
        <taxon>Bacillota</taxon>
        <taxon>Bacillota incertae sedis</taxon>
        <taxon>Candidatus Caccosoma</taxon>
    </lineage>
</organism>
<dbReference type="Proteomes" id="UP000886893">
    <property type="component" value="Unassembled WGS sequence"/>
</dbReference>
<feature type="region of interest" description="Disordered" evidence="1">
    <location>
        <begin position="38"/>
        <end position="58"/>
    </location>
</feature>
<dbReference type="EMBL" id="DVKI01000142">
    <property type="protein sequence ID" value="HIT17634.1"/>
    <property type="molecule type" value="Genomic_DNA"/>
</dbReference>
<name>A0A9D1KAE0_9FIRM</name>
<dbReference type="NCBIfam" id="TIGR01637">
    <property type="entry name" value="phage_arpU"/>
    <property type="match status" value="1"/>
</dbReference>
<sequence length="145" mass="16641">MFTEYDLPQTRKVAKKKLNECRRLNRIIGREPMALRSPVLSDMPKTPSNGNKTEDALIQRTDAEKERDAIMRALELIPTTNGQILYYTHCTGVERPSDYEISKIIGYEIKTIQAKRRDAYIEFAEAYKQGALLVKADAERYLASI</sequence>
<proteinExistence type="predicted"/>
<reference evidence="2" key="1">
    <citation type="submission" date="2020-10" db="EMBL/GenBank/DDBJ databases">
        <authorList>
            <person name="Gilroy R."/>
        </authorList>
    </citation>
    <scope>NUCLEOTIDE SEQUENCE</scope>
    <source>
        <strain evidence="2">14508</strain>
    </source>
</reference>
<evidence type="ECO:0000256" key="1">
    <source>
        <dbReference type="SAM" id="MobiDB-lite"/>
    </source>
</evidence>
<dbReference type="InterPro" id="IPR006524">
    <property type="entry name" value="ArpU-like"/>
</dbReference>